<dbReference type="Proteomes" id="UP000248544">
    <property type="component" value="Unassembled WGS sequence"/>
</dbReference>
<accession>A0A2W2GLG0</accession>
<organism evidence="2 3">
    <name type="scientific">Spongiactinospora gelatinilytica</name>
    <dbReference type="NCBI Taxonomy" id="2666298"/>
    <lineage>
        <taxon>Bacteria</taxon>
        <taxon>Bacillati</taxon>
        <taxon>Actinomycetota</taxon>
        <taxon>Actinomycetes</taxon>
        <taxon>Streptosporangiales</taxon>
        <taxon>Streptosporangiaceae</taxon>
        <taxon>Spongiactinospora</taxon>
    </lineage>
</organism>
<sequence>MPRRIARLAALTATSLACLGTLAVSATPAQARQAAVAEWVASPHSLGDYCHAKISVLSSIGFYNGSLMCYGTNHTGLFRTGSGDPGAACQFLLPHRTIVGYSQGVSQALVCKYSA</sequence>
<proteinExistence type="predicted"/>
<feature type="chain" id="PRO_5015952438" evidence="1">
    <location>
        <begin position="32"/>
        <end position="115"/>
    </location>
</feature>
<evidence type="ECO:0000313" key="2">
    <source>
        <dbReference type="EMBL" id="PZG43449.1"/>
    </source>
</evidence>
<reference evidence="2 3" key="1">
    <citation type="submission" date="2018-01" db="EMBL/GenBank/DDBJ databases">
        <title>Draft genome sequence of Sphaerisporangium sp. 7K107.</title>
        <authorList>
            <person name="Sahin N."/>
            <person name="Saygin H."/>
            <person name="Ay H."/>
        </authorList>
    </citation>
    <scope>NUCLEOTIDE SEQUENCE [LARGE SCALE GENOMIC DNA]</scope>
    <source>
        <strain evidence="2 3">7K107</strain>
    </source>
</reference>
<feature type="signal peptide" evidence="1">
    <location>
        <begin position="1"/>
        <end position="31"/>
    </location>
</feature>
<name>A0A2W2GLG0_9ACTN</name>
<dbReference type="AlphaFoldDB" id="A0A2W2GLG0"/>
<gene>
    <name evidence="2" type="ORF">C1I98_18370</name>
</gene>
<dbReference type="RefSeq" id="WP_146607505.1">
    <property type="nucleotide sequence ID" value="NZ_POUA01000137.1"/>
</dbReference>
<keyword evidence="3" id="KW-1185">Reference proteome</keyword>
<dbReference type="EMBL" id="POUA01000137">
    <property type="protein sequence ID" value="PZG43449.1"/>
    <property type="molecule type" value="Genomic_DNA"/>
</dbReference>
<comment type="caution">
    <text evidence="2">The sequence shown here is derived from an EMBL/GenBank/DDBJ whole genome shotgun (WGS) entry which is preliminary data.</text>
</comment>
<keyword evidence="1" id="KW-0732">Signal</keyword>
<evidence type="ECO:0000256" key="1">
    <source>
        <dbReference type="SAM" id="SignalP"/>
    </source>
</evidence>
<evidence type="ECO:0000313" key="3">
    <source>
        <dbReference type="Proteomes" id="UP000248544"/>
    </source>
</evidence>
<dbReference type="PROSITE" id="PS51257">
    <property type="entry name" value="PROKAR_LIPOPROTEIN"/>
    <property type="match status" value="1"/>
</dbReference>
<protein>
    <submittedName>
        <fullName evidence="2">Uncharacterized protein</fullName>
    </submittedName>
</protein>